<name>A0ABP9LWZ1_9FLAO</name>
<dbReference type="Proteomes" id="UP001500353">
    <property type="component" value="Unassembled WGS sequence"/>
</dbReference>
<evidence type="ECO:0008006" key="3">
    <source>
        <dbReference type="Google" id="ProtNLM"/>
    </source>
</evidence>
<dbReference type="EMBL" id="BAABHX010000001">
    <property type="protein sequence ID" value="GAA5087049.1"/>
    <property type="molecule type" value="Genomic_DNA"/>
</dbReference>
<sequence>MIRLESLKRFPPSFGADYEESLKIEKFRLENTIENPVLERFVIGVFDATKLIGICVFVK</sequence>
<keyword evidence="2" id="KW-1185">Reference proteome</keyword>
<evidence type="ECO:0000313" key="2">
    <source>
        <dbReference type="Proteomes" id="UP001500353"/>
    </source>
</evidence>
<comment type="caution">
    <text evidence="1">The sequence shown here is derived from an EMBL/GenBank/DDBJ whole genome shotgun (WGS) entry which is preliminary data.</text>
</comment>
<reference evidence="2" key="1">
    <citation type="journal article" date="2019" name="Int. J. Syst. Evol. Microbiol.">
        <title>The Global Catalogue of Microorganisms (GCM) 10K type strain sequencing project: providing services to taxonomists for standard genome sequencing and annotation.</title>
        <authorList>
            <consortium name="The Broad Institute Genomics Platform"/>
            <consortium name="The Broad Institute Genome Sequencing Center for Infectious Disease"/>
            <person name="Wu L."/>
            <person name="Ma J."/>
        </authorList>
    </citation>
    <scope>NUCLEOTIDE SEQUENCE [LARGE SCALE GENOMIC DNA]</scope>
    <source>
        <strain evidence="2">JCM 18019</strain>
    </source>
</reference>
<organism evidence="1 2">
    <name type="scientific">Chryseobacterium ginsengisoli</name>
    <dbReference type="NCBI Taxonomy" id="363853"/>
    <lineage>
        <taxon>Bacteria</taxon>
        <taxon>Pseudomonadati</taxon>
        <taxon>Bacteroidota</taxon>
        <taxon>Flavobacteriia</taxon>
        <taxon>Flavobacteriales</taxon>
        <taxon>Weeksellaceae</taxon>
        <taxon>Chryseobacterium group</taxon>
        <taxon>Chryseobacterium</taxon>
    </lineage>
</organism>
<accession>A0ABP9LWZ1</accession>
<evidence type="ECO:0000313" key="1">
    <source>
        <dbReference type="EMBL" id="GAA5087049.1"/>
    </source>
</evidence>
<protein>
    <recommendedName>
        <fullName evidence="3">GNAT family N-acetyltransferase</fullName>
    </recommendedName>
</protein>
<gene>
    <name evidence="1" type="ORF">GCM10023210_09590</name>
</gene>
<proteinExistence type="predicted"/>